<dbReference type="AlphaFoldDB" id="A0AAV7WIW1"/>
<proteinExistence type="predicted"/>
<sequence>VILILTKYYHSDMGKVLESSLWRSSDYGTTYTKLNLQPGVNTVIGNFYTCPNNKKKIVLVSSSLNDRDQTLFTSIDEGASFQKQSITFAVETLVFHPKEEDKLLAYSKDA</sequence>
<dbReference type="GO" id="GO:0016020">
    <property type="term" value="C:membrane"/>
    <property type="evidence" value="ECO:0007669"/>
    <property type="project" value="TreeGrafter"/>
</dbReference>
<dbReference type="EMBL" id="JANPWB010000001">
    <property type="protein sequence ID" value="KAJ1213997.1"/>
    <property type="molecule type" value="Genomic_DNA"/>
</dbReference>
<dbReference type="Gene3D" id="2.130.10.10">
    <property type="entry name" value="YVTN repeat-like/Quinoprotein amine dehydrogenase"/>
    <property type="match status" value="1"/>
</dbReference>
<feature type="domain" description="Sortilin N-terminal" evidence="2">
    <location>
        <begin position="20"/>
        <end position="107"/>
    </location>
</feature>
<evidence type="ECO:0000313" key="4">
    <source>
        <dbReference type="Proteomes" id="UP001066276"/>
    </source>
</evidence>
<keyword evidence="1" id="KW-0677">Repeat</keyword>
<comment type="caution">
    <text evidence="3">The sequence shown here is derived from an EMBL/GenBank/DDBJ whole genome shotgun (WGS) entry which is preliminary data.</text>
</comment>
<dbReference type="SUPFAM" id="SSF110296">
    <property type="entry name" value="Oligoxyloglucan reducing end-specific cellobiohydrolase"/>
    <property type="match status" value="1"/>
</dbReference>
<dbReference type="Pfam" id="PF15902">
    <property type="entry name" value="Sortilin-Vps10"/>
    <property type="match status" value="1"/>
</dbReference>
<organism evidence="3 4">
    <name type="scientific">Pleurodeles waltl</name>
    <name type="common">Iberian ribbed newt</name>
    <dbReference type="NCBI Taxonomy" id="8319"/>
    <lineage>
        <taxon>Eukaryota</taxon>
        <taxon>Metazoa</taxon>
        <taxon>Chordata</taxon>
        <taxon>Craniata</taxon>
        <taxon>Vertebrata</taxon>
        <taxon>Euteleostomi</taxon>
        <taxon>Amphibia</taxon>
        <taxon>Batrachia</taxon>
        <taxon>Caudata</taxon>
        <taxon>Salamandroidea</taxon>
        <taxon>Salamandridae</taxon>
        <taxon>Pleurodelinae</taxon>
        <taxon>Pleurodeles</taxon>
    </lineage>
</organism>
<dbReference type="Proteomes" id="UP001066276">
    <property type="component" value="Chromosome 1_1"/>
</dbReference>
<dbReference type="InterPro" id="IPR050310">
    <property type="entry name" value="VPS10-sortilin"/>
</dbReference>
<evidence type="ECO:0000313" key="3">
    <source>
        <dbReference type="EMBL" id="KAJ1213997.1"/>
    </source>
</evidence>
<protein>
    <recommendedName>
        <fullName evidence="2">Sortilin N-terminal domain-containing protein</fullName>
    </recommendedName>
</protein>
<keyword evidence="4" id="KW-1185">Reference proteome</keyword>
<dbReference type="InterPro" id="IPR031778">
    <property type="entry name" value="Sortilin_N"/>
</dbReference>
<dbReference type="InterPro" id="IPR015943">
    <property type="entry name" value="WD40/YVTN_repeat-like_dom_sf"/>
</dbReference>
<evidence type="ECO:0000259" key="2">
    <source>
        <dbReference type="Pfam" id="PF15902"/>
    </source>
</evidence>
<reference evidence="3" key="1">
    <citation type="journal article" date="2022" name="bioRxiv">
        <title>Sequencing and chromosome-scale assembly of the giantPleurodeles waltlgenome.</title>
        <authorList>
            <person name="Brown T."/>
            <person name="Elewa A."/>
            <person name="Iarovenko S."/>
            <person name="Subramanian E."/>
            <person name="Araus A.J."/>
            <person name="Petzold A."/>
            <person name="Susuki M."/>
            <person name="Suzuki K.-i.T."/>
            <person name="Hayashi T."/>
            <person name="Toyoda A."/>
            <person name="Oliveira C."/>
            <person name="Osipova E."/>
            <person name="Leigh N.D."/>
            <person name="Simon A."/>
            <person name="Yun M.H."/>
        </authorList>
    </citation>
    <scope>NUCLEOTIDE SEQUENCE</scope>
    <source>
        <strain evidence="3">20211129_DDA</strain>
        <tissue evidence="3">Liver</tissue>
    </source>
</reference>
<accession>A0AAV7WIW1</accession>
<evidence type="ECO:0000256" key="1">
    <source>
        <dbReference type="ARBA" id="ARBA00022737"/>
    </source>
</evidence>
<name>A0AAV7WIW1_PLEWA</name>
<feature type="non-terminal residue" evidence="3">
    <location>
        <position position="1"/>
    </location>
</feature>
<dbReference type="PANTHER" id="PTHR12106">
    <property type="entry name" value="SORTILIN RELATED"/>
    <property type="match status" value="1"/>
</dbReference>
<feature type="non-terminal residue" evidence="3">
    <location>
        <position position="110"/>
    </location>
</feature>
<gene>
    <name evidence="3" type="ORF">NDU88_001625</name>
</gene>
<dbReference type="PANTHER" id="PTHR12106:SF9">
    <property type="entry name" value="VPS10 DOMAIN-CONTAINING RECEPTOR SORCS2"/>
    <property type="match status" value="1"/>
</dbReference>